<gene>
    <name evidence="2" type="ORF">JY500_08635</name>
</gene>
<evidence type="ECO:0000256" key="1">
    <source>
        <dbReference type="SAM" id="Phobius"/>
    </source>
</evidence>
<accession>A0ABX7MA87</accession>
<keyword evidence="1" id="KW-1133">Transmembrane helix</keyword>
<evidence type="ECO:0000313" key="2">
    <source>
        <dbReference type="EMBL" id="QSI78654.1"/>
    </source>
</evidence>
<sequence>MNAIRWLGLVLVVGGVLSAIYGGFSYTKETHQTRIGPLELSVKEQQTVNIPAWLGGTAIATGLVLLVIGGKKR</sequence>
<name>A0ABX7MA87_9RHOO</name>
<evidence type="ECO:0008006" key="4">
    <source>
        <dbReference type="Google" id="ProtNLM"/>
    </source>
</evidence>
<keyword evidence="3" id="KW-1185">Reference proteome</keyword>
<protein>
    <recommendedName>
        <fullName evidence="4">DUF3185 domain-containing protein</fullName>
    </recommendedName>
</protein>
<evidence type="ECO:0000313" key="3">
    <source>
        <dbReference type="Proteomes" id="UP000663570"/>
    </source>
</evidence>
<organism evidence="2 3">
    <name type="scientific">Niveibacterium microcysteis</name>
    <dbReference type="NCBI Taxonomy" id="2811415"/>
    <lineage>
        <taxon>Bacteria</taxon>
        <taxon>Pseudomonadati</taxon>
        <taxon>Pseudomonadota</taxon>
        <taxon>Betaproteobacteria</taxon>
        <taxon>Rhodocyclales</taxon>
        <taxon>Rhodocyclaceae</taxon>
        <taxon>Niveibacterium</taxon>
    </lineage>
</organism>
<dbReference type="RefSeq" id="WP_172204318.1">
    <property type="nucleotide sequence ID" value="NZ_CP071060.1"/>
</dbReference>
<dbReference type="Proteomes" id="UP000663570">
    <property type="component" value="Chromosome"/>
</dbReference>
<feature type="transmembrane region" description="Helical" evidence="1">
    <location>
        <begin position="50"/>
        <end position="68"/>
    </location>
</feature>
<proteinExistence type="predicted"/>
<keyword evidence="1" id="KW-0812">Transmembrane</keyword>
<keyword evidence="1" id="KW-0472">Membrane</keyword>
<reference evidence="2 3" key="1">
    <citation type="submission" date="2021-02" db="EMBL/GenBank/DDBJ databases">
        <title>Niveibacterium changnyeongensis HC41.</title>
        <authorList>
            <person name="Kang M."/>
        </authorList>
    </citation>
    <scope>NUCLEOTIDE SEQUENCE [LARGE SCALE GENOMIC DNA]</scope>
    <source>
        <strain evidence="2 3">HC41</strain>
    </source>
</reference>
<dbReference type="EMBL" id="CP071060">
    <property type="protein sequence ID" value="QSI78654.1"/>
    <property type="molecule type" value="Genomic_DNA"/>
</dbReference>